<protein>
    <submittedName>
        <fullName evidence="3">Histidine kinase</fullName>
    </submittedName>
</protein>
<dbReference type="PANTHER" id="PTHR34220:SF7">
    <property type="entry name" value="SENSOR HISTIDINE KINASE YPDA"/>
    <property type="match status" value="1"/>
</dbReference>
<feature type="transmembrane region" description="Helical" evidence="1">
    <location>
        <begin position="249"/>
        <end position="270"/>
    </location>
</feature>
<feature type="transmembrane region" description="Helical" evidence="1">
    <location>
        <begin position="212"/>
        <end position="237"/>
    </location>
</feature>
<feature type="transmembrane region" description="Helical" evidence="1">
    <location>
        <begin position="350"/>
        <end position="376"/>
    </location>
</feature>
<feature type="domain" description="Signal transduction histidine kinase internal region" evidence="2">
    <location>
        <begin position="402"/>
        <end position="481"/>
    </location>
</feature>
<dbReference type="SUPFAM" id="SSF55874">
    <property type="entry name" value="ATPase domain of HSP90 chaperone/DNA topoisomerase II/histidine kinase"/>
    <property type="match status" value="1"/>
</dbReference>
<dbReference type="GO" id="GO:0016020">
    <property type="term" value="C:membrane"/>
    <property type="evidence" value="ECO:0007669"/>
    <property type="project" value="InterPro"/>
</dbReference>
<dbReference type="AlphaFoldDB" id="A0AA41YB26"/>
<organism evidence="3 4">
    <name type="scientific">Gaoshiqia sediminis</name>
    <dbReference type="NCBI Taxonomy" id="2986998"/>
    <lineage>
        <taxon>Bacteria</taxon>
        <taxon>Pseudomonadati</taxon>
        <taxon>Bacteroidota</taxon>
        <taxon>Bacteroidia</taxon>
        <taxon>Marinilabiliales</taxon>
        <taxon>Prolixibacteraceae</taxon>
        <taxon>Gaoshiqia</taxon>
    </lineage>
</organism>
<keyword evidence="1" id="KW-0472">Membrane</keyword>
<feature type="transmembrane region" description="Helical" evidence="1">
    <location>
        <begin position="317"/>
        <end position="344"/>
    </location>
</feature>
<dbReference type="PANTHER" id="PTHR34220">
    <property type="entry name" value="SENSOR HISTIDINE KINASE YPDA"/>
    <property type="match status" value="1"/>
</dbReference>
<comment type="caution">
    <text evidence="3">The sequence shown here is derived from an EMBL/GenBank/DDBJ whole genome shotgun (WGS) entry which is preliminary data.</text>
</comment>
<sequence>MQRLILLLLFSSNMLLLFGGNNRYSVHKLAEEQVQAKFLTDRAPVRYYSNILIQFRGNPSEEDSLIMTELVDSLNVLIEKWDVYLLPEGTSNLDVEIHDRWSDDDECRIIEQGENPRQIVKRTVVLNIPEEAGFTERKKLIYFYVLRALVKPKAGNGDTDPISGSVFSEIDPQKITFHPVDFAIIKELYSRKYEDNNASSSRKMSPGILKAYSLRILVNLFALLFSLSFLIFMSLLGKFREHNYSFVPFLKQGLLVVMGGLIYIMVILLASVSNAPGISNSFSIIFVIIVAHFSIGLIVTSLIFLIERAVLTRSRNVYLEIIVPFLTVVLIVPIFILLSAFLIPMGKPSFSIYFSAEAGALLYVLLMGFGRSIFIFNRKKSERIIRKKDLELAKVNELHKQAELQSLRAKINPHFLYNALNSIASLATADASKAEQMALALSDFFRYAINREQKSFNTLAEELTAIRTYLEIEKVRFGERLHFDIECPSRLMETQIPQLLIQPLVENAIKHGLSLLTGNGLIRIVVAEVHNLLIVRVADNGPAFPDGPLSGYGIRNTQERISLLYGEEASITWKNGEDKYIEIQLPVNSDNVKKA</sequence>
<feature type="transmembrane region" description="Helical" evidence="1">
    <location>
        <begin position="282"/>
        <end position="305"/>
    </location>
</feature>
<dbReference type="Pfam" id="PF06580">
    <property type="entry name" value="His_kinase"/>
    <property type="match status" value="1"/>
</dbReference>
<dbReference type="Gene3D" id="3.30.565.10">
    <property type="entry name" value="Histidine kinase-like ATPase, C-terminal domain"/>
    <property type="match status" value="1"/>
</dbReference>
<evidence type="ECO:0000313" key="3">
    <source>
        <dbReference type="EMBL" id="MCW0482665.1"/>
    </source>
</evidence>
<dbReference type="InterPro" id="IPR036890">
    <property type="entry name" value="HATPase_C_sf"/>
</dbReference>
<keyword evidence="4" id="KW-1185">Reference proteome</keyword>
<dbReference type="GO" id="GO:0000155">
    <property type="term" value="F:phosphorelay sensor kinase activity"/>
    <property type="evidence" value="ECO:0007669"/>
    <property type="project" value="InterPro"/>
</dbReference>
<keyword evidence="3" id="KW-0418">Kinase</keyword>
<dbReference type="InterPro" id="IPR050640">
    <property type="entry name" value="Bact_2-comp_sensor_kinase"/>
</dbReference>
<name>A0AA41YB26_9BACT</name>
<dbReference type="EMBL" id="JAPAAF010000008">
    <property type="protein sequence ID" value="MCW0482665.1"/>
    <property type="molecule type" value="Genomic_DNA"/>
</dbReference>
<proteinExistence type="predicted"/>
<evidence type="ECO:0000313" key="4">
    <source>
        <dbReference type="Proteomes" id="UP001163821"/>
    </source>
</evidence>
<accession>A0AA41YB26</accession>
<evidence type="ECO:0000259" key="2">
    <source>
        <dbReference type="Pfam" id="PF06580"/>
    </source>
</evidence>
<dbReference type="RefSeq" id="WP_282591270.1">
    <property type="nucleotide sequence ID" value="NZ_JAPAAF010000008.1"/>
</dbReference>
<reference evidence="3" key="1">
    <citation type="submission" date="2022-10" db="EMBL/GenBank/DDBJ databases">
        <title>Gaoshiqiia sediminis gen. nov., sp. nov., isolated from coastal sediment.</title>
        <authorList>
            <person name="Yu W.X."/>
            <person name="Mu D.S."/>
            <person name="Du J.Z."/>
            <person name="Liang Y.Q."/>
        </authorList>
    </citation>
    <scope>NUCLEOTIDE SEQUENCE</scope>
    <source>
        <strain evidence="3">A06</strain>
    </source>
</reference>
<keyword evidence="3" id="KW-0808">Transferase</keyword>
<gene>
    <name evidence="3" type="ORF">N2K84_08000</name>
</gene>
<evidence type="ECO:0000256" key="1">
    <source>
        <dbReference type="SAM" id="Phobius"/>
    </source>
</evidence>
<dbReference type="InterPro" id="IPR010559">
    <property type="entry name" value="Sig_transdc_His_kin_internal"/>
</dbReference>
<keyword evidence="1" id="KW-1133">Transmembrane helix</keyword>
<keyword evidence="1" id="KW-0812">Transmembrane</keyword>
<dbReference type="Proteomes" id="UP001163821">
    <property type="component" value="Unassembled WGS sequence"/>
</dbReference>